<protein>
    <submittedName>
        <fullName evidence="3">Ubiquinone/menaquinone biosynthesis C-methylase UbiE</fullName>
    </submittedName>
</protein>
<dbReference type="GO" id="GO:0008168">
    <property type="term" value="F:methyltransferase activity"/>
    <property type="evidence" value="ECO:0007669"/>
    <property type="project" value="UniProtKB-KW"/>
</dbReference>
<keyword evidence="3" id="KW-0808">Transferase</keyword>
<keyword evidence="3" id="KW-0830">Ubiquinone</keyword>
<evidence type="ECO:0000313" key="3">
    <source>
        <dbReference type="EMBL" id="MBB4284616.1"/>
    </source>
</evidence>
<organism evidence="3 4">
    <name type="scientific">Roseospira goensis</name>
    <dbReference type="NCBI Taxonomy" id="391922"/>
    <lineage>
        <taxon>Bacteria</taxon>
        <taxon>Pseudomonadati</taxon>
        <taxon>Pseudomonadota</taxon>
        <taxon>Alphaproteobacteria</taxon>
        <taxon>Rhodospirillales</taxon>
        <taxon>Rhodospirillaceae</taxon>
        <taxon>Roseospira</taxon>
    </lineage>
</organism>
<feature type="region of interest" description="Disordered" evidence="1">
    <location>
        <begin position="333"/>
        <end position="355"/>
    </location>
</feature>
<dbReference type="Pfam" id="PF13649">
    <property type="entry name" value="Methyltransf_25"/>
    <property type="match status" value="1"/>
</dbReference>
<dbReference type="SUPFAM" id="SSF53335">
    <property type="entry name" value="S-adenosyl-L-methionine-dependent methyltransferases"/>
    <property type="match status" value="1"/>
</dbReference>
<dbReference type="InterPro" id="IPR041698">
    <property type="entry name" value="Methyltransf_25"/>
</dbReference>
<dbReference type="Proteomes" id="UP000555728">
    <property type="component" value="Unassembled WGS sequence"/>
</dbReference>
<dbReference type="EMBL" id="JACIGI010000002">
    <property type="protein sequence ID" value="MBB4284616.1"/>
    <property type="molecule type" value="Genomic_DNA"/>
</dbReference>
<dbReference type="InterPro" id="IPR029063">
    <property type="entry name" value="SAM-dependent_MTases_sf"/>
</dbReference>
<dbReference type="PANTHER" id="PTHR42912">
    <property type="entry name" value="METHYLTRANSFERASE"/>
    <property type="match status" value="1"/>
</dbReference>
<sequence>MRSSALEWLRDPQDGRPLTVAEGATIVDGVLVEGELVGTMRRYAIRDGVPDLAPDETLFGTARFARGYYRGIADSYDETVHVTFDLYGDTEDGFRETLVDRLGVRPGDRVLELSAGTGRDSERLLRRLGAHGHLWLLDLSPDMLRHAADRLRDAPVPVDLCVGNAAALPFADDAFDALFCFTGVGHFPDLRRALAEMGRVVRPGGRVLFCEKNVPPWLRDTTYGRILINNNPMFADPVPLTDLPVCARNVRVQWLLGNVHYVIDYDVGEGEPVGNFDLDLPGYRGGTFNTRYYGRLEGVTPQAKALYERAAAARGESLHAWLDRVVRSAAEADLSGDGDAGPVAGDEAPTGPGAG</sequence>
<dbReference type="Gene3D" id="3.40.50.150">
    <property type="entry name" value="Vaccinia Virus protein VP39"/>
    <property type="match status" value="1"/>
</dbReference>
<evidence type="ECO:0000256" key="1">
    <source>
        <dbReference type="SAM" id="MobiDB-lite"/>
    </source>
</evidence>
<evidence type="ECO:0000313" key="4">
    <source>
        <dbReference type="Proteomes" id="UP000555728"/>
    </source>
</evidence>
<proteinExistence type="predicted"/>
<keyword evidence="3" id="KW-0489">Methyltransferase</keyword>
<dbReference type="AlphaFoldDB" id="A0A7W6RWQ0"/>
<gene>
    <name evidence="3" type="ORF">GGD88_000323</name>
</gene>
<evidence type="ECO:0000259" key="2">
    <source>
        <dbReference type="Pfam" id="PF13649"/>
    </source>
</evidence>
<dbReference type="GO" id="GO:0032259">
    <property type="term" value="P:methylation"/>
    <property type="evidence" value="ECO:0007669"/>
    <property type="project" value="UniProtKB-KW"/>
</dbReference>
<accession>A0A7W6RWQ0</accession>
<keyword evidence="4" id="KW-1185">Reference proteome</keyword>
<dbReference type="RefSeq" id="WP_184431096.1">
    <property type="nucleotide sequence ID" value="NZ_JACIGI010000002.1"/>
</dbReference>
<dbReference type="InterPro" id="IPR050508">
    <property type="entry name" value="Methyltransf_Superfamily"/>
</dbReference>
<name>A0A7W6RWQ0_9PROT</name>
<comment type="caution">
    <text evidence="3">The sequence shown here is derived from an EMBL/GenBank/DDBJ whole genome shotgun (WGS) entry which is preliminary data.</text>
</comment>
<feature type="domain" description="Methyltransferase" evidence="2">
    <location>
        <begin position="110"/>
        <end position="205"/>
    </location>
</feature>
<dbReference type="CDD" id="cd02440">
    <property type="entry name" value="AdoMet_MTases"/>
    <property type="match status" value="1"/>
</dbReference>
<reference evidence="3 4" key="1">
    <citation type="submission" date="2020-08" db="EMBL/GenBank/DDBJ databases">
        <title>Genome sequencing of Purple Non-Sulfur Bacteria from various extreme environments.</title>
        <authorList>
            <person name="Mayer M."/>
        </authorList>
    </citation>
    <scope>NUCLEOTIDE SEQUENCE [LARGE SCALE GENOMIC DNA]</scope>
    <source>
        <strain evidence="3 4">JA135</strain>
    </source>
</reference>